<name>A0A2A2ZBD7_MYCAV</name>
<accession>A0A2A2ZBD7</accession>
<dbReference type="Proteomes" id="UP000217768">
    <property type="component" value="Unassembled WGS sequence"/>
</dbReference>
<organism evidence="2 3">
    <name type="scientific">Mycobacterium avium</name>
    <dbReference type="NCBI Taxonomy" id="1764"/>
    <lineage>
        <taxon>Bacteria</taxon>
        <taxon>Bacillati</taxon>
        <taxon>Actinomycetota</taxon>
        <taxon>Actinomycetes</taxon>
        <taxon>Mycobacteriales</taxon>
        <taxon>Mycobacteriaceae</taxon>
        <taxon>Mycobacterium</taxon>
        <taxon>Mycobacterium avium complex (MAC)</taxon>
    </lineage>
</organism>
<proteinExistence type="predicted"/>
<comment type="caution">
    <text evidence="2">The sequence shown here is derived from an EMBL/GenBank/DDBJ whole genome shotgun (WGS) entry which is preliminary data.</text>
</comment>
<evidence type="ECO:0000313" key="3">
    <source>
        <dbReference type="Proteomes" id="UP000217768"/>
    </source>
</evidence>
<feature type="region of interest" description="Disordered" evidence="1">
    <location>
        <begin position="1"/>
        <end position="28"/>
    </location>
</feature>
<reference evidence="2 3" key="1">
    <citation type="submission" date="2017-08" db="EMBL/GenBank/DDBJ databases">
        <title>Phylogenetic analysis of Mycobacterium avium complex whole genomes.</title>
        <authorList>
            <person name="Caverly L.J."/>
            <person name="Spilker T."/>
            <person name="Lipuma J."/>
        </authorList>
    </citation>
    <scope>NUCLEOTIDE SEQUENCE [LARGE SCALE GENOMIC DNA]</scope>
    <source>
        <strain evidence="2 3">FLAC0165</strain>
    </source>
</reference>
<dbReference type="AlphaFoldDB" id="A0A2A2ZBD7"/>
<dbReference type="EMBL" id="NSFD01000055">
    <property type="protein sequence ID" value="PBA23761.1"/>
    <property type="molecule type" value="Genomic_DNA"/>
</dbReference>
<sequence>MIEQGPDEAFESEGSTGSTPAPVVRHLPSTIKQLGDPRKDAGFTLLPAPPGVCSQCARDHEPDEPHDAQSLHYQYTFYAEHDRWPTWDDALAHCSEDVQAVWRRALAERGIRF</sequence>
<gene>
    <name evidence="2" type="ORF">CKJ66_26210</name>
</gene>
<evidence type="ECO:0000256" key="1">
    <source>
        <dbReference type="SAM" id="MobiDB-lite"/>
    </source>
</evidence>
<feature type="compositionally biased region" description="Acidic residues" evidence="1">
    <location>
        <begin position="1"/>
        <end position="11"/>
    </location>
</feature>
<protein>
    <submittedName>
        <fullName evidence="2">Uncharacterized protein</fullName>
    </submittedName>
</protein>
<dbReference type="RefSeq" id="WP_005113632.1">
    <property type="nucleotide sequence ID" value="NZ_JAEKMM010000094.1"/>
</dbReference>
<evidence type="ECO:0000313" key="2">
    <source>
        <dbReference type="EMBL" id="PBA23761.1"/>
    </source>
</evidence>